<sequence length="873" mass="100264">MIHSVSHHDVLQPAALDNIALDTAVFNGRQYLINQLDQFDAFILFIRRHTIELPCSATACMKAAPSERQTDSKVLVMQEFGAIIERYRTLALELYSSDKEGKQDYLPRLAKLDNFIRSMYQSGKLTDSQVADFTSMLLHQVTECPKWEKHHQKLFFAAFPMEVDCEAEWQCLSGIQLRLLKSAKQKVDPFSQTFTQWQEESTIALLNEVGYETGIHIMTMAKWLITGIKEDSDVHFKYPLIHLYSHHIYDLLVTSMPKFLTMLNTGVSQYLLNTEQMLRVKNECEGVEDIGDEDLEKLTGLQERFHEAAWTVYFKVWLMFKKSAVAPNNEKLKRHVIDNVTQELSFFFHNTNICQGQVPPLSRYTTDIVYWCERLQANDFSAYAALLVVCLKTPDTRPFLLFNLIMKFKESSGEALLQFLTKQKDRSIFLSCWYDQIHENVIALQTLLDTHETILKPTVSAVNRSWTVLNTYLQEKILRQFISEGASLSVFKAIASHGIKNVDLTDLNWKAWLNSPEIVTILDLLKEHIDLNEELTTYLPNVGGNYQLIHIAIAFHNDALLSFLLQQPDVELTPKNRQLMSPLYFACWIGRNNEVKKLLEYQSNHLKIDIGLRQSDAKTNLTPFQKSCQLSNTSLIKIFVDFCLRQSSFIDVLFEPDIKTKTTPFQHACALGKLGIVKIYLDLCRERPSLIRPIFSIHPITKLTPVHAACKFERLGVLKLLFDVLIEQPKLERELLAVEQEGFSTPIHYVCELGKVNLMEFFLEFCKNVEATTPCLKKALFKQFILPHAITQSTPFMAACIHGHKQIVQVMLKFQTENPEFELATEQRHTGSGSRPIHAAFLHRQYDVVKALLLWGGIDATNASKEELKKMVL</sequence>
<evidence type="ECO:0000313" key="3">
    <source>
        <dbReference type="EMBL" id="RLV58338.1"/>
    </source>
</evidence>
<accession>A0A3L8PV83</accession>
<evidence type="ECO:0000256" key="2">
    <source>
        <dbReference type="ARBA" id="ARBA00023043"/>
    </source>
</evidence>
<dbReference type="SUPFAM" id="SSF48403">
    <property type="entry name" value="Ankyrin repeat"/>
    <property type="match status" value="1"/>
</dbReference>
<dbReference type="RefSeq" id="WP_121840345.1">
    <property type="nucleotide sequence ID" value="NZ_ML014827.1"/>
</dbReference>
<dbReference type="PANTHER" id="PTHR24198:SF165">
    <property type="entry name" value="ANKYRIN REPEAT-CONTAINING PROTEIN-RELATED"/>
    <property type="match status" value="1"/>
</dbReference>
<organism evidence="3 4">
    <name type="scientific">Parashewanella curva</name>
    <dbReference type="NCBI Taxonomy" id="2338552"/>
    <lineage>
        <taxon>Bacteria</taxon>
        <taxon>Pseudomonadati</taxon>
        <taxon>Pseudomonadota</taxon>
        <taxon>Gammaproteobacteria</taxon>
        <taxon>Alteromonadales</taxon>
        <taxon>Shewanellaceae</taxon>
        <taxon>Parashewanella</taxon>
    </lineage>
</organism>
<reference evidence="3 4" key="1">
    <citation type="submission" date="2018-09" db="EMBL/GenBank/DDBJ databases">
        <title>Phylogeny of the Shewanellaceae, and recommendation for two new genera, Pseudoshewanella and Parashewanella.</title>
        <authorList>
            <person name="Wang G."/>
        </authorList>
    </citation>
    <scope>NUCLEOTIDE SEQUENCE [LARGE SCALE GENOMIC DNA]</scope>
    <source>
        <strain evidence="3 4">C51</strain>
    </source>
</reference>
<proteinExistence type="predicted"/>
<dbReference type="Gene3D" id="1.25.40.20">
    <property type="entry name" value="Ankyrin repeat-containing domain"/>
    <property type="match status" value="2"/>
</dbReference>
<keyword evidence="1" id="KW-0677">Repeat</keyword>
<dbReference type="InterPro" id="IPR036770">
    <property type="entry name" value="Ankyrin_rpt-contain_sf"/>
</dbReference>
<protein>
    <submittedName>
        <fullName evidence="3">Ankyrin repeat domain-containing protein</fullName>
    </submittedName>
</protein>
<dbReference type="InterPro" id="IPR002110">
    <property type="entry name" value="Ankyrin_rpt"/>
</dbReference>
<dbReference type="Proteomes" id="UP000281474">
    <property type="component" value="Unassembled WGS sequence"/>
</dbReference>
<dbReference type="OrthoDB" id="5649730at2"/>
<dbReference type="PANTHER" id="PTHR24198">
    <property type="entry name" value="ANKYRIN REPEAT AND PROTEIN KINASE DOMAIN-CONTAINING PROTEIN"/>
    <property type="match status" value="1"/>
</dbReference>
<evidence type="ECO:0000313" key="4">
    <source>
        <dbReference type="Proteomes" id="UP000281474"/>
    </source>
</evidence>
<gene>
    <name evidence="3" type="ORF">D5018_17820</name>
</gene>
<keyword evidence="2" id="KW-0040">ANK repeat</keyword>
<dbReference type="AlphaFoldDB" id="A0A3L8PV83"/>
<dbReference type="EMBL" id="QZEI01000078">
    <property type="protein sequence ID" value="RLV58338.1"/>
    <property type="molecule type" value="Genomic_DNA"/>
</dbReference>
<dbReference type="Pfam" id="PF12796">
    <property type="entry name" value="Ank_2"/>
    <property type="match status" value="1"/>
</dbReference>
<comment type="caution">
    <text evidence="3">The sequence shown here is derived from an EMBL/GenBank/DDBJ whole genome shotgun (WGS) entry which is preliminary data.</text>
</comment>
<name>A0A3L8PV83_9GAMM</name>
<keyword evidence="4" id="KW-1185">Reference proteome</keyword>
<dbReference type="SMART" id="SM00248">
    <property type="entry name" value="ANK"/>
    <property type="match status" value="7"/>
</dbReference>
<evidence type="ECO:0000256" key="1">
    <source>
        <dbReference type="ARBA" id="ARBA00022737"/>
    </source>
</evidence>